<dbReference type="FunFam" id="3.40.50.10050:FF:000001">
    <property type="entry name" value="Translation initiation factor IF-2"/>
    <property type="match status" value="1"/>
</dbReference>
<dbReference type="SUPFAM" id="SSF52156">
    <property type="entry name" value="Initiation factor IF2/eIF5b, domain 3"/>
    <property type="match status" value="1"/>
</dbReference>
<evidence type="ECO:0000256" key="6">
    <source>
        <dbReference type="ARBA" id="ARBA00023134"/>
    </source>
</evidence>
<keyword evidence="6 8" id="KW-0342">GTP-binding</keyword>
<dbReference type="CDD" id="cd01887">
    <property type="entry name" value="IF2_eIF5B"/>
    <property type="match status" value="1"/>
</dbReference>
<sequence length="826" mass="87299">MRVHELAKELGVSSKGLMDLLASMKIQLKSHSSTLDEATVERVRRHVKGKAEPKSAEPARVATTPSGERILGMRKIIPPPPPPEPIVAETAAGDITLSETTQAKPAVPEPAVKVKPAAPEIRVVPRPAAPLIEHEPGRPTARPAQPVAPPNVTSRESRPGVRPAAAVPGTVAPARPPMRPAPPRREGPPRPLPPRAPVEPLAPAAGAPAPAPSPMVMPPKERPPKIKERLPPPPPPEPVAPPPVVPAEIDIAGPLTVGELAAKLGLSGGDVVKRLLEQGVLAGINQQITVDVAAKIAESFGSKVRKPESAAPAPAAAAPKRLELAKDEAAVPRPPVVTIMGHVDHGKTSLLDAIRQTDVAAREFGGITQHIGASTMDVGGKRIVFIDTPGHEAFTTLRARGAQVTDIAVLVVAADDGVMPQTVEAINHAKAAGVPIIAAINKVDLPQANPDRVKQQLSDLGLVPEDWGGDTVTVPVSARTRQGIKELLELILLVSDLQELRANPARPARGTILEAKLDRGRGPVATVLVQEGTLRVGDAVVAGWTYGRVRAMTSDRGERLSEAAPATPVEVVGLNDVPTAGDLLEVVRDDKLAKAVAEERRERQRAAEAAALHPGGEEAPAAEGPRELRVILKADAHGSVEALTSALERLATSEVGVRVLHAAVGNVTESDVMLAAASRAVIIAFNIRPEPQVRKLVEQERVDILSYRIIYEAIDDVTKRVRGLTAPKHREVSLGQAEVRKTFTISKVGTVAGCMVTAGVITRAATIRVIRDGVVVHEGKIASLRRFKDDAREVTAGFECGIALERFADIKVGDILEAFEMREEPA</sequence>
<feature type="region of interest" description="Disordered" evidence="10">
    <location>
        <begin position="131"/>
        <end position="245"/>
    </location>
</feature>
<dbReference type="Gene3D" id="2.40.30.10">
    <property type="entry name" value="Translation factors"/>
    <property type="match status" value="2"/>
</dbReference>
<dbReference type="Gene3D" id="1.10.10.2480">
    <property type="match status" value="1"/>
</dbReference>
<evidence type="ECO:0000256" key="2">
    <source>
        <dbReference type="ARBA" id="ARBA00020675"/>
    </source>
</evidence>
<dbReference type="InterPro" id="IPR027417">
    <property type="entry name" value="P-loop_NTPase"/>
</dbReference>
<dbReference type="SUPFAM" id="SSF52540">
    <property type="entry name" value="P-loop containing nucleoside triphosphate hydrolases"/>
    <property type="match status" value="1"/>
</dbReference>
<protein>
    <recommendedName>
        <fullName evidence="2 8">Translation initiation factor IF-2</fullName>
    </recommendedName>
</protein>
<evidence type="ECO:0000256" key="7">
    <source>
        <dbReference type="ARBA" id="ARBA00025162"/>
    </source>
</evidence>
<dbReference type="NCBIfam" id="TIGR00231">
    <property type="entry name" value="small_GTP"/>
    <property type="match status" value="1"/>
</dbReference>
<dbReference type="HAMAP" id="MF_00100_B">
    <property type="entry name" value="IF_2_B"/>
    <property type="match status" value="1"/>
</dbReference>
<dbReference type="GO" id="GO:0003743">
    <property type="term" value="F:translation initiation factor activity"/>
    <property type="evidence" value="ECO:0007669"/>
    <property type="project" value="UniProtKB-UniRule"/>
</dbReference>
<feature type="region of interest" description="G-domain" evidence="8">
    <location>
        <begin position="335"/>
        <end position="483"/>
    </location>
</feature>
<dbReference type="InterPro" id="IPR044145">
    <property type="entry name" value="IF2_II"/>
</dbReference>
<keyword evidence="8" id="KW-0963">Cytoplasm</keyword>
<dbReference type="Gene3D" id="3.40.50.300">
    <property type="entry name" value="P-loop containing nucleotide triphosphate hydrolases"/>
    <property type="match status" value="1"/>
</dbReference>
<evidence type="ECO:0000313" key="12">
    <source>
        <dbReference type="EMBL" id="TMI73750.1"/>
    </source>
</evidence>
<feature type="binding site" evidence="8">
    <location>
        <begin position="341"/>
        <end position="348"/>
    </location>
    <ligand>
        <name>GTP</name>
        <dbReference type="ChEBI" id="CHEBI:37565"/>
    </ligand>
</feature>
<feature type="compositionally biased region" description="Basic and acidic residues" evidence="10">
    <location>
        <begin position="219"/>
        <end position="230"/>
    </location>
</feature>
<feature type="binding site" evidence="8">
    <location>
        <begin position="441"/>
        <end position="444"/>
    </location>
    <ligand>
        <name>GTP</name>
        <dbReference type="ChEBI" id="CHEBI:37565"/>
    </ligand>
</feature>
<dbReference type="EMBL" id="VBAP01000067">
    <property type="protein sequence ID" value="TMI73750.1"/>
    <property type="molecule type" value="Genomic_DNA"/>
</dbReference>
<dbReference type="InterPro" id="IPR023115">
    <property type="entry name" value="TIF_IF2_dom3"/>
</dbReference>
<dbReference type="Pfam" id="PF22042">
    <property type="entry name" value="EF-G_D2"/>
    <property type="match status" value="1"/>
</dbReference>
<evidence type="ECO:0000256" key="5">
    <source>
        <dbReference type="ARBA" id="ARBA00022917"/>
    </source>
</evidence>
<dbReference type="CDD" id="cd03702">
    <property type="entry name" value="IF2_mtIF2_II"/>
    <property type="match status" value="1"/>
</dbReference>
<dbReference type="PANTHER" id="PTHR43381:SF5">
    <property type="entry name" value="TR-TYPE G DOMAIN-CONTAINING PROTEIN"/>
    <property type="match status" value="1"/>
</dbReference>
<dbReference type="SUPFAM" id="SSF50447">
    <property type="entry name" value="Translation proteins"/>
    <property type="match status" value="2"/>
</dbReference>
<dbReference type="AlphaFoldDB" id="A0A537IR39"/>
<dbReference type="InterPro" id="IPR053905">
    <property type="entry name" value="EF-G-like_DII"/>
</dbReference>
<dbReference type="InterPro" id="IPR005225">
    <property type="entry name" value="Small_GTP-bd"/>
</dbReference>
<comment type="caution">
    <text evidence="12">The sequence shown here is derived from an EMBL/GenBank/DDBJ whole genome shotgun (WGS) entry which is preliminary data.</text>
</comment>
<dbReference type="CDD" id="cd03692">
    <property type="entry name" value="mtIF2_IVc"/>
    <property type="match status" value="1"/>
</dbReference>
<comment type="similarity">
    <text evidence="1 8 9">Belongs to the TRAFAC class translation factor GTPase superfamily. Classic translation factor GTPase family. IF-2 subfamily.</text>
</comment>
<comment type="function">
    <text evidence="7 8 9">One of the essential components for the initiation of protein synthesis. Protects formylmethionyl-tRNA from spontaneous hydrolysis and promotes its binding to the 30S ribosomal subunits. Also involved in the hydrolysis of GTP during the formation of the 70S ribosomal complex.</text>
</comment>
<organism evidence="12 13">
    <name type="scientific">Candidatus Segetimicrobium genomatis</name>
    <dbReference type="NCBI Taxonomy" id="2569760"/>
    <lineage>
        <taxon>Bacteria</taxon>
        <taxon>Bacillati</taxon>
        <taxon>Candidatus Sysuimicrobiota</taxon>
        <taxon>Candidatus Sysuimicrobiia</taxon>
        <taxon>Candidatus Sysuimicrobiales</taxon>
        <taxon>Candidatus Segetimicrobiaceae</taxon>
        <taxon>Candidatus Segetimicrobium</taxon>
    </lineage>
</organism>
<feature type="compositionally biased region" description="Low complexity" evidence="10">
    <location>
        <begin position="607"/>
        <end position="623"/>
    </location>
</feature>
<dbReference type="PROSITE" id="PS51722">
    <property type="entry name" value="G_TR_2"/>
    <property type="match status" value="1"/>
</dbReference>
<dbReference type="InterPro" id="IPR009000">
    <property type="entry name" value="Transl_B-barrel_sf"/>
</dbReference>
<evidence type="ECO:0000256" key="4">
    <source>
        <dbReference type="ARBA" id="ARBA00022741"/>
    </source>
</evidence>
<dbReference type="PROSITE" id="PS01176">
    <property type="entry name" value="IF2"/>
    <property type="match status" value="1"/>
</dbReference>
<dbReference type="Pfam" id="PF11987">
    <property type="entry name" value="IF-2"/>
    <property type="match status" value="1"/>
</dbReference>
<dbReference type="PANTHER" id="PTHR43381">
    <property type="entry name" value="TRANSLATION INITIATION FACTOR IF-2-RELATED"/>
    <property type="match status" value="1"/>
</dbReference>
<dbReference type="GO" id="GO:0005525">
    <property type="term" value="F:GTP binding"/>
    <property type="evidence" value="ECO:0007669"/>
    <property type="project" value="UniProtKB-KW"/>
</dbReference>
<dbReference type="FunFam" id="3.40.50.300:FF:000019">
    <property type="entry name" value="Translation initiation factor IF-2"/>
    <property type="match status" value="1"/>
</dbReference>
<dbReference type="GO" id="GO:0003924">
    <property type="term" value="F:GTPase activity"/>
    <property type="evidence" value="ECO:0007669"/>
    <property type="project" value="UniProtKB-UniRule"/>
</dbReference>
<dbReference type="FunFam" id="2.40.30.10:FF:000008">
    <property type="entry name" value="Translation initiation factor IF-2"/>
    <property type="match status" value="1"/>
</dbReference>
<evidence type="ECO:0000256" key="9">
    <source>
        <dbReference type="RuleBase" id="RU000644"/>
    </source>
</evidence>
<dbReference type="Pfam" id="PF00009">
    <property type="entry name" value="GTP_EFTU"/>
    <property type="match status" value="1"/>
</dbReference>
<keyword evidence="4 8" id="KW-0547">Nucleotide-binding</keyword>
<dbReference type="InterPro" id="IPR006847">
    <property type="entry name" value="IF2_N"/>
</dbReference>
<feature type="binding site" evidence="8">
    <location>
        <begin position="387"/>
        <end position="391"/>
    </location>
    <ligand>
        <name>GTP</name>
        <dbReference type="ChEBI" id="CHEBI:37565"/>
    </ligand>
</feature>
<reference evidence="12 13" key="1">
    <citation type="journal article" date="2019" name="Nat. Microbiol.">
        <title>Mediterranean grassland soil C-N compound turnover is dependent on rainfall and depth, and is mediated by genomically divergent microorganisms.</title>
        <authorList>
            <person name="Diamond S."/>
            <person name="Andeer P.F."/>
            <person name="Li Z."/>
            <person name="Crits-Christoph A."/>
            <person name="Burstein D."/>
            <person name="Anantharaman K."/>
            <person name="Lane K.R."/>
            <person name="Thomas B.C."/>
            <person name="Pan C."/>
            <person name="Northen T.R."/>
            <person name="Banfield J.F."/>
        </authorList>
    </citation>
    <scope>NUCLEOTIDE SEQUENCE [LARGE SCALE GENOMIC DNA]</scope>
    <source>
        <strain evidence="12">NP_8</strain>
    </source>
</reference>
<feature type="domain" description="Tr-type G" evidence="11">
    <location>
        <begin position="332"/>
        <end position="501"/>
    </location>
</feature>
<dbReference type="Proteomes" id="UP000318834">
    <property type="component" value="Unassembled WGS sequence"/>
</dbReference>
<feature type="compositionally biased region" description="Pro residues" evidence="10">
    <location>
        <begin position="231"/>
        <end position="245"/>
    </location>
</feature>
<evidence type="ECO:0000256" key="8">
    <source>
        <dbReference type="HAMAP-Rule" id="MF_00100"/>
    </source>
</evidence>
<dbReference type="NCBIfam" id="TIGR00487">
    <property type="entry name" value="IF-2"/>
    <property type="match status" value="1"/>
</dbReference>
<gene>
    <name evidence="8 12" type="primary">infB</name>
    <name evidence="12" type="ORF">E6H05_09180</name>
</gene>
<dbReference type="InterPro" id="IPR000178">
    <property type="entry name" value="TF_IF2_bacterial-like"/>
</dbReference>
<comment type="subcellular location">
    <subcellularLocation>
        <location evidence="8">Cytoplasm</location>
    </subcellularLocation>
</comment>
<evidence type="ECO:0000313" key="13">
    <source>
        <dbReference type="Proteomes" id="UP000318834"/>
    </source>
</evidence>
<dbReference type="Pfam" id="PF04760">
    <property type="entry name" value="IF2_N"/>
    <property type="match status" value="2"/>
</dbReference>
<proteinExistence type="inferred from homology"/>
<dbReference type="InterPro" id="IPR015760">
    <property type="entry name" value="TIF_IF2"/>
</dbReference>
<feature type="compositionally biased region" description="Low complexity" evidence="10">
    <location>
        <begin position="198"/>
        <end position="208"/>
    </location>
</feature>
<evidence type="ECO:0000256" key="1">
    <source>
        <dbReference type="ARBA" id="ARBA00007733"/>
    </source>
</evidence>
<accession>A0A537IR39</accession>
<dbReference type="Gene3D" id="3.40.50.10050">
    <property type="entry name" value="Translation initiation factor IF- 2, domain 3"/>
    <property type="match status" value="1"/>
</dbReference>
<dbReference type="InterPro" id="IPR036925">
    <property type="entry name" value="TIF_IF2_dom3_sf"/>
</dbReference>
<name>A0A537IR39_9BACT</name>
<dbReference type="InterPro" id="IPR000795">
    <property type="entry name" value="T_Tr_GTP-bd_dom"/>
</dbReference>
<evidence type="ECO:0000259" key="11">
    <source>
        <dbReference type="PROSITE" id="PS51722"/>
    </source>
</evidence>
<dbReference type="GO" id="GO:0005829">
    <property type="term" value="C:cytosol"/>
    <property type="evidence" value="ECO:0007669"/>
    <property type="project" value="TreeGrafter"/>
</dbReference>
<feature type="compositionally biased region" description="Low complexity" evidence="10">
    <location>
        <begin position="160"/>
        <end position="173"/>
    </location>
</feature>
<evidence type="ECO:0000256" key="10">
    <source>
        <dbReference type="SAM" id="MobiDB-lite"/>
    </source>
</evidence>
<dbReference type="FunFam" id="2.40.30.10:FF:000007">
    <property type="entry name" value="Translation initiation factor IF-2"/>
    <property type="match status" value="1"/>
</dbReference>
<keyword evidence="3 8" id="KW-0396">Initiation factor</keyword>
<evidence type="ECO:0000256" key="3">
    <source>
        <dbReference type="ARBA" id="ARBA00022540"/>
    </source>
</evidence>
<keyword evidence="5 8" id="KW-0648">Protein biosynthesis</keyword>
<feature type="region of interest" description="Disordered" evidence="10">
    <location>
        <begin position="604"/>
        <end position="624"/>
    </location>
</feature>